<dbReference type="Gene3D" id="3.40.50.1820">
    <property type="entry name" value="alpha/beta hydrolase"/>
    <property type="match status" value="1"/>
</dbReference>
<dbReference type="Pfam" id="PF12146">
    <property type="entry name" value="Hydrolase_4"/>
    <property type="match status" value="1"/>
</dbReference>
<feature type="domain" description="BCE-2095-like N-terminal" evidence="2">
    <location>
        <begin position="8"/>
        <end position="107"/>
    </location>
</feature>
<evidence type="ECO:0000259" key="2">
    <source>
        <dbReference type="Pfam" id="PF22316"/>
    </source>
</evidence>
<dbReference type="Pfam" id="PF22316">
    <property type="entry name" value="ABhydrolase-like_N"/>
    <property type="match status" value="1"/>
</dbReference>
<protein>
    <submittedName>
        <fullName evidence="3">Phospholipase</fullName>
    </submittedName>
</protein>
<dbReference type="OrthoDB" id="4334992at2"/>
<dbReference type="AlphaFoldDB" id="A0A4V2LYD2"/>
<dbReference type="InterPro" id="IPR029058">
    <property type="entry name" value="AB_hydrolase_fold"/>
</dbReference>
<comment type="caution">
    <text evidence="3">The sequence shown here is derived from an EMBL/GenBank/DDBJ whole genome shotgun (WGS) entry which is preliminary data.</text>
</comment>
<keyword evidence="4" id="KW-1185">Reference proteome</keyword>
<dbReference type="InterPro" id="IPR022742">
    <property type="entry name" value="Hydrolase_4"/>
</dbReference>
<accession>A0A4V2LYD2</accession>
<dbReference type="RefSeq" id="WP_131344584.1">
    <property type="nucleotide sequence ID" value="NZ_SJJZ01000004.1"/>
</dbReference>
<gene>
    <name evidence="3" type="ORF">E0H45_32605</name>
</gene>
<evidence type="ECO:0000313" key="3">
    <source>
        <dbReference type="EMBL" id="TCC03856.1"/>
    </source>
</evidence>
<sequence>MDASELRYDDLVDRVEVLYNDHRYRAAADLLDAESDGLEAWSAELAHLKACLLGVDGDADGALRVLQDASTAGAWWAPAILVEDDDLAGLRGRSEFEELVAVSGARVADDPVPALVDVPDRPVGLVVALHGAGQTAGHAQANWGGVLELGYALVCVQSSRRMSPMYRTWPDPEQARADIARALDELPAEVGGLPVVAAGFSAGGRVALDWALSGRPAPVAGVLALAPALRELPAYAGGKLSPATIWIGTDDDLLEVVDGAAEQLAGFGCRIERLPGLGHTFPAGFDELLAGVL</sequence>
<proteinExistence type="predicted"/>
<evidence type="ECO:0000313" key="4">
    <source>
        <dbReference type="Proteomes" id="UP000292346"/>
    </source>
</evidence>
<dbReference type="InterPro" id="IPR054527">
    <property type="entry name" value="BCE_2095-like_N"/>
</dbReference>
<dbReference type="SUPFAM" id="SSF53474">
    <property type="entry name" value="alpha/beta-Hydrolases"/>
    <property type="match status" value="1"/>
</dbReference>
<dbReference type="Proteomes" id="UP000292346">
    <property type="component" value="Unassembled WGS sequence"/>
</dbReference>
<evidence type="ECO:0000259" key="1">
    <source>
        <dbReference type="Pfam" id="PF12146"/>
    </source>
</evidence>
<organism evidence="3 4">
    <name type="scientific">Kribbella soli</name>
    <dbReference type="NCBI Taxonomy" id="1124743"/>
    <lineage>
        <taxon>Bacteria</taxon>
        <taxon>Bacillati</taxon>
        <taxon>Actinomycetota</taxon>
        <taxon>Actinomycetes</taxon>
        <taxon>Propionibacteriales</taxon>
        <taxon>Kribbellaceae</taxon>
        <taxon>Kribbella</taxon>
    </lineage>
</organism>
<name>A0A4V2LYD2_9ACTN</name>
<reference evidence="3 4" key="1">
    <citation type="submission" date="2019-02" db="EMBL/GenBank/DDBJ databases">
        <title>Kribbella capetownensis sp. nov. and Kribbella speibonae sp. nov., isolated from soil.</title>
        <authorList>
            <person name="Curtis S.M."/>
            <person name="Norton I."/>
            <person name="Everest G.J."/>
            <person name="Meyers P.R."/>
        </authorList>
    </citation>
    <scope>NUCLEOTIDE SEQUENCE [LARGE SCALE GENOMIC DNA]</scope>
    <source>
        <strain evidence="3 4">KCTC 29219</strain>
    </source>
</reference>
<feature type="domain" description="Serine aminopeptidase S33" evidence="1">
    <location>
        <begin position="121"/>
        <end position="233"/>
    </location>
</feature>
<dbReference type="EMBL" id="SJJZ01000004">
    <property type="protein sequence ID" value="TCC03856.1"/>
    <property type="molecule type" value="Genomic_DNA"/>
</dbReference>